<protein>
    <submittedName>
        <fullName evidence="4">Plant expansin</fullName>
    </submittedName>
</protein>
<comment type="caution">
    <text evidence="4">The sequence shown here is derived from an EMBL/GenBank/DDBJ whole genome shotgun (WGS) entry which is preliminary data.</text>
</comment>
<keyword evidence="1 3" id="KW-0732">Signal</keyword>
<dbReference type="PANTHER" id="PTHR31836">
    <property type="match status" value="1"/>
</dbReference>
<feature type="signal peptide" evidence="3">
    <location>
        <begin position="1"/>
        <end position="21"/>
    </location>
</feature>
<dbReference type="InterPro" id="IPR051477">
    <property type="entry name" value="Expansin_CellWall"/>
</dbReference>
<dbReference type="GeneID" id="71999428"/>
<evidence type="ECO:0000256" key="1">
    <source>
        <dbReference type="ARBA" id="ARBA00022729"/>
    </source>
</evidence>
<gene>
    <name evidence="4" type="ORF">C8Q71DRAFT_462634</name>
</gene>
<sequence>MVFSKAFGAFAYLLVAPLVLGAHLHRMDVYRRHDAVVTKQANSTSSLEKRQSESYSSARFTYYIDGLGSCGQTNVASDFIVALDADLYDRGSHCFQTITISYGGKTAQATIMDRCPGCPTGGLDLSEGLFSYFTNGDLGSPPLYGEWWYGTDSGSSTSTTTTSSVWVAPSTTSTSTSTSSASPTSTSTWSSSSSSVATSSSVTSSSSSTATQTSSAAASASSPANVLGLFNQALVGMAGLAVEAHVQ</sequence>
<dbReference type="Gene3D" id="2.40.40.10">
    <property type="entry name" value="RlpA-like domain"/>
    <property type="match status" value="1"/>
</dbReference>
<evidence type="ECO:0000256" key="3">
    <source>
        <dbReference type="SAM" id="SignalP"/>
    </source>
</evidence>
<accession>A0ABQ8KNR5</accession>
<dbReference type="RefSeq" id="XP_047781453.1">
    <property type="nucleotide sequence ID" value="XM_047918696.1"/>
</dbReference>
<dbReference type="InterPro" id="IPR036908">
    <property type="entry name" value="RlpA-like_sf"/>
</dbReference>
<evidence type="ECO:0000313" key="5">
    <source>
        <dbReference type="Proteomes" id="UP000814176"/>
    </source>
</evidence>
<dbReference type="CDD" id="cd22191">
    <property type="entry name" value="DPBB_RlpA_EXP_N-like"/>
    <property type="match status" value="1"/>
</dbReference>
<organism evidence="4 5">
    <name type="scientific">Rhodofomes roseus</name>
    <dbReference type="NCBI Taxonomy" id="34475"/>
    <lineage>
        <taxon>Eukaryota</taxon>
        <taxon>Fungi</taxon>
        <taxon>Dikarya</taxon>
        <taxon>Basidiomycota</taxon>
        <taxon>Agaricomycotina</taxon>
        <taxon>Agaricomycetes</taxon>
        <taxon>Polyporales</taxon>
        <taxon>Rhodofomes</taxon>
    </lineage>
</organism>
<feature type="region of interest" description="Disordered" evidence="2">
    <location>
        <begin position="160"/>
        <end position="195"/>
    </location>
</feature>
<dbReference type="SUPFAM" id="SSF50685">
    <property type="entry name" value="Barwin-like endoglucanases"/>
    <property type="match status" value="1"/>
</dbReference>
<keyword evidence="5" id="KW-1185">Reference proteome</keyword>
<evidence type="ECO:0000256" key="2">
    <source>
        <dbReference type="SAM" id="MobiDB-lite"/>
    </source>
</evidence>
<dbReference type="EMBL" id="JADCUA010000005">
    <property type="protein sequence ID" value="KAH9839803.1"/>
    <property type="molecule type" value="Genomic_DNA"/>
</dbReference>
<feature type="chain" id="PRO_5046142988" evidence="3">
    <location>
        <begin position="22"/>
        <end position="247"/>
    </location>
</feature>
<proteinExistence type="predicted"/>
<evidence type="ECO:0000313" key="4">
    <source>
        <dbReference type="EMBL" id="KAH9839803.1"/>
    </source>
</evidence>
<dbReference type="Proteomes" id="UP000814176">
    <property type="component" value="Unassembled WGS sequence"/>
</dbReference>
<dbReference type="PANTHER" id="PTHR31836:SF28">
    <property type="entry name" value="SRCR DOMAIN-CONTAINING PROTEIN-RELATED"/>
    <property type="match status" value="1"/>
</dbReference>
<reference evidence="4 5" key="1">
    <citation type="journal article" date="2021" name="Environ. Microbiol.">
        <title>Gene family expansions and transcriptome signatures uncover fungal adaptations to wood decay.</title>
        <authorList>
            <person name="Hage H."/>
            <person name="Miyauchi S."/>
            <person name="Viragh M."/>
            <person name="Drula E."/>
            <person name="Min B."/>
            <person name="Chaduli D."/>
            <person name="Navarro D."/>
            <person name="Favel A."/>
            <person name="Norest M."/>
            <person name="Lesage-Meessen L."/>
            <person name="Balint B."/>
            <person name="Merenyi Z."/>
            <person name="de Eugenio L."/>
            <person name="Morin E."/>
            <person name="Martinez A.T."/>
            <person name="Baldrian P."/>
            <person name="Stursova M."/>
            <person name="Martinez M.J."/>
            <person name="Novotny C."/>
            <person name="Magnuson J.K."/>
            <person name="Spatafora J.W."/>
            <person name="Maurice S."/>
            <person name="Pangilinan J."/>
            <person name="Andreopoulos W."/>
            <person name="LaButti K."/>
            <person name="Hundley H."/>
            <person name="Na H."/>
            <person name="Kuo A."/>
            <person name="Barry K."/>
            <person name="Lipzen A."/>
            <person name="Henrissat B."/>
            <person name="Riley R."/>
            <person name="Ahrendt S."/>
            <person name="Nagy L.G."/>
            <person name="Grigoriev I.V."/>
            <person name="Martin F."/>
            <person name="Rosso M.N."/>
        </authorList>
    </citation>
    <scope>NUCLEOTIDE SEQUENCE [LARGE SCALE GENOMIC DNA]</scope>
    <source>
        <strain evidence="4 5">CIRM-BRFM 1785</strain>
    </source>
</reference>
<name>A0ABQ8KNR5_9APHY</name>